<sequence length="210" mass="23595">MIKAILFDMDGVLIEAKDWHYEALNMALDLFGMPISRDAHLSTFDGLPTKDKLNLLTKTRGFPRGLHDFTNRLKQSYTQEITYARCRPVFHHRDALSRLKQEGYKLAVCSNSVIDTVKLMMNLSKLEPYLDLQLSAQHVERGKPDPAIYILAMEKLGVTPDETLILEDNDHGIEAARASGAHLMTIGLTTDVSYPRIRKVIDSIEAAAAN</sequence>
<evidence type="ECO:0000256" key="3">
    <source>
        <dbReference type="ARBA" id="ARBA00022723"/>
    </source>
</evidence>
<dbReference type="Gene3D" id="1.10.150.240">
    <property type="entry name" value="Putative phosphatase, domain 2"/>
    <property type="match status" value="1"/>
</dbReference>
<dbReference type="KEGG" id="sami:SAMIE_1008720"/>
<dbReference type="InterPro" id="IPR051600">
    <property type="entry name" value="Beta-PGM-like"/>
</dbReference>
<dbReference type="Proteomes" id="UP000279959">
    <property type="component" value="Chromosome"/>
</dbReference>
<dbReference type="GO" id="GO:0003824">
    <property type="term" value="F:catalytic activity"/>
    <property type="evidence" value="ECO:0007669"/>
    <property type="project" value="UniProtKB-ARBA"/>
</dbReference>
<dbReference type="Pfam" id="PF13419">
    <property type="entry name" value="HAD_2"/>
    <property type="match status" value="1"/>
</dbReference>
<dbReference type="SUPFAM" id="SSF56784">
    <property type="entry name" value="HAD-like"/>
    <property type="match status" value="1"/>
</dbReference>
<evidence type="ECO:0000313" key="6">
    <source>
        <dbReference type="Proteomes" id="UP000279959"/>
    </source>
</evidence>
<dbReference type="RefSeq" id="WP_066702273.1">
    <property type="nucleotide sequence ID" value="NZ_AP018664.1"/>
</dbReference>
<keyword evidence="6" id="KW-1185">Reference proteome</keyword>
<accession>A0A494VZQ0</accession>
<dbReference type="NCBIfam" id="TIGR01549">
    <property type="entry name" value="HAD-SF-IA-v1"/>
    <property type="match status" value="1"/>
</dbReference>
<evidence type="ECO:0000256" key="2">
    <source>
        <dbReference type="ARBA" id="ARBA00006171"/>
    </source>
</evidence>
<dbReference type="InterPro" id="IPR036412">
    <property type="entry name" value="HAD-like_sf"/>
</dbReference>
<proteinExistence type="inferred from homology"/>
<organism evidence="5 6">
    <name type="scientific">Sphingobium amiense</name>
    <dbReference type="NCBI Taxonomy" id="135719"/>
    <lineage>
        <taxon>Bacteria</taxon>
        <taxon>Pseudomonadati</taxon>
        <taxon>Pseudomonadota</taxon>
        <taxon>Alphaproteobacteria</taxon>
        <taxon>Sphingomonadales</taxon>
        <taxon>Sphingomonadaceae</taxon>
        <taxon>Sphingobium</taxon>
    </lineage>
</organism>
<evidence type="ECO:0000256" key="4">
    <source>
        <dbReference type="ARBA" id="ARBA00022842"/>
    </source>
</evidence>
<dbReference type="NCBIfam" id="TIGR01509">
    <property type="entry name" value="HAD-SF-IA-v3"/>
    <property type="match status" value="1"/>
</dbReference>
<comment type="similarity">
    <text evidence="2">Belongs to the HAD-like hydrolase superfamily. CbbY/CbbZ/Gph/YieH family.</text>
</comment>
<gene>
    <name evidence="5" type="ORF">SAMIE_1008720</name>
</gene>
<keyword evidence="3" id="KW-0479">Metal-binding</keyword>
<dbReference type="GO" id="GO:0046872">
    <property type="term" value="F:metal ion binding"/>
    <property type="evidence" value="ECO:0007669"/>
    <property type="project" value="UniProtKB-KW"/>
</dbReference>
<dbReference type="AlphaFoldDB" id="A0A494VZQ0"/>
<dbReference type="PRINTS" id="PR00413">
    <property type="entry name" value="HADHALOGNASE"/>
</dbReference>
<dbReference type="SFLD" id="SFLDS00003">
    <property type="entry name" value="Haloacid_Dehalogenase"/>
    <property type="match status" value="1"/>
</dbReference>
<dbReference type="InterPro" id="IPR041492">
    <property type="entry name" value="HAD_2"/>
</dbReference>
<dbReference type="EMBL" id="AP018664">
    <property type="protein sequence ID" value="BBD97371.1"/>
    <property type="molecule type" value="Genomic_DNA"/>
</dbReference>
<evidence type="ECO:0000313" key="5">
    <source>
        <dbReference type="EMBL" id="BBD97371.1"/>
    </source>
</evidence>
<dbReference type="InterPro" id="IPR023198">
    <property type="entry name" value="PGP-like_dom2"/>
</dbReference>
<reference evidence="5 6" key="1">
    <citation type="submission" date="2018-05" db="EMBL/GenBank/DDBJ databases">
        <title>Complete Genome Sequence of the Nonylphenol-Degrading Bacterium Sphingobium amiense DSM 16289T.</title>
        <authorList>
            <person name="Ootsuka M."/>
            <person name="Nishizawa T."/>
            <person name="Ohta H."/>
        </authorList>
    </citation>
    <scope>NUCLEOTIDE SEQUENCE [LARGE SCALE GENOMIC DNA]</scope>
    <source>
        <strain evidence="5 6">DSM 16289</strain>
    </source>
</reference>
<comment type="cofactor">
    <cofactor evidence="1">
        <name>Mg(2+)</name>
        <dbReference type="ChEBI" id="CHEBI:18420"/>
    </cofactor>
</comment>
<dbReference type="PANTHER" id="PTHR46193:SF9">
    <property type="entry name" value="HALOACID DEHALOGENASE-LIKE HYDROLASE DOMAIN-CONTAINING PROTEIN SGPP"/>
    <property type="match status" value="1"/>
</dbReference>
<name>A0A494VZQ0_9SPHN</name>
<keyword evidence="4" id="KW-0460">Magnesium</keyword>
<dbReference type="InterPro" id="IPR006439">
    <property type="entry name" value="HAD-SF_hydro_IA"/>
</dbReference>
<protein>
    <submittedName>
        <fullName evidence="5">HAD family phosphatase</fullName>
    </submittedName>
</protein>
<dbReference type="InterPro" id="IPR023214">
    <property type="entry name" value="HAD_sf"/>
</dbReference>
<dbReference type="CDD" id="cd07505">
    <property type="entry name" value="HAD_BPGM-like"/>
    <property type="match status" value="1"/>
</dbReference>
<dbReference type="PANTHER" id="PTHR46193">
    <property type="entry name" value="6-PHOSPHOGLUCONATE PHOSPHATASE"/>
    <property type="match status" value="1"/>
</dbReference>
<evidence type="ECO:0000256" key="1">
    <source>
        <dbReference type="ARBA" id="ARBA00001946"/>
    </source>
</evidence>
<dbReference type="SFLD" id="SFLDG01129">
    <property type="entry name" value="C1.5:_HAD__Beta-PGM__Phosphata"/>
    <property type="match status" value="1"/>
</dbReference>
<dbReference type="Gene3D" id="3.40.50.1000">
    <property type="entry name" value="HAD superfamily/HAD-like"/>
    <property type="match status" value="1"/>
</dbReference>